<keyword evidence="2" id="KW-1185">Reference proteome</keyword>
<comment type="caution">
    <text evidence="1">The sequence shown here is derived from an EMBL/GenBank/DDBJ whole genome shotgun (WGS) entry which is preliminary data.</text>
</comment>
<dbReference type="EMBL" id="JBEWSZ010000001">
    <property type="protein sequence ID" value="MET2828938.1"/>
    <property type="molecule type" value="Genomic_DNA"/>
</dbReference>
<evidence type="ECO:0000313" key="1">
    <source>
        <dbReference type="EMBL" id="MET2828938.1"/>
    </source>
</evidence>
<gene>
    <name evidence="1" type="ORF">ABVQ20_18325</name>
</gene>
<dbReference type="RefSeq" id="WP_354460912.1">
    <property type="nucleotide sequence ID" value="NZ_JBEWSZ010000001.1"/>
</dbReference>
<organism evidence="1 2">
    <name type="scientific">Mesorhizobium shangrilense</name>
    <dbReference type="NCBI Taxonomy" id="460060"/>
    <lineage>
        <taxon>Bacteria</taxon>
        <taxon>Pseudomonadati</taxon>
        <taxon>Pseudomonadota</taxon>
        <taxon>Alphaproteobacteria</taxon>
        <taxon>Hyphomicrobiales</taxon>
        <taxon>Phyllobacteriaceae</taxon>
        <taxon>Mesorhizobium</taxon>
    </lineage>
</organism>
<dbReference type="Proteomes" id="UP001548832">
    <property type="component" value="Unassembled WGS sequence"/>
</dbReference>
<protein>
    <submittedName>
        <fullName evidence="1">Uncharacterized protein</fullName>
    </submittedName>
</protein>
<name>A0ABV2DGS8_9HYPH</name>
<evidence type="ECO:0000313" key="2">
    <source>
        <dbReference type="Proteomes" id="UP001548832"/>
    </source>
</evidence>
<reference evidence="1 2" key="1">
    <citation type="submission" date="2024-06" db="EMBL/GenBank/DDBJ databases">
        <authorList>
            <person name="Kim D.-U."/>
        </authorList>
    </citation>
    <scope>NUCLEOTIDE SEQUENCE [LARGE SCALE GENOMIC DNA]</scope>
    <source>
        <strain evidence="1 2">KACC15460</strain>
    </source>
</reference>
<accession>A0ABV2DGS8</accession>
<proteinExistence type="predicted"/>
<sequence>MAAPIVPLDPGSAVLTIREAAEKFGSQDLWRWANVIETDLADFFREPPLISATELIIDCTDAARCWARVTGEPIGIQITVEEAERMRRIVLDMHRPVDTTWSN</sequence>